<dbReference type="Gene3D" id="1.20.120.530">
    <property type="entry name" value="GntR ligand-binding domain-like"/>
    <property type="match status" value="1"/>
</dbReference>
<dbReference type="Pfam" id="PF07729">
    <property type="entry name" value="FCD"/>
    <property type="match status" value="1"/>
</dbReference>
<sequence length="230" mass="26519">PEIVEMYKDLKPTHNRIYRIIRDSIFSGKIKTNEKFTEEAISKALGCSRTPVRTALSKLQSEGLLQHMTKKNIGYQEYSEKDKRDLLTLDMLLEAKSAELVARKGLSADELEMLNEINQMLYSHSTLGDSVISEFGVRDLHMQFHLLIAKYSGNRFLYKEIVNVRTLMRSFTSPKAHDDKHKDNYQTIIAPLHEKLLLAIQNHDSYLASLYMQYEISCAKDVYIQGSIIK</sequence>
<keyword evidence="2" id="KW-0238">DNA-binding</keyword>
<keyword evidence="3" id="KW-0804">Transcription</keyword>
<reference evidence="5 6" key="1">
    <citation type="submission" date="2019-08" db="EMBL/GenBank/DDBJ databases">
        <title>In-depth cultivation of the pig gut microbiome towards novel bacterial diversity and tailored functional studies.</title>
        <authorList>
            <person name="Wylensek D."/>
            <person name="Hitch T.C.A."/>
            <person name="Clavel T."/>
        </authorList>
    </citation>
    <scope>NUCLEOTIDE SEQUENCE [LARGE SCALE GENOMIC DNA]</scope>
    <source>
        <strain evidence="5 6">Oil+RF-744-WCA-WT-13</strain>
    </source>
</reference>
<dbReference type="CDD" id="cd07377">
    <property type="entry name" value="WHTH_GntR"/>
    <property type="match status" value="1"/>
</dbReference>
<dbReference type="PROSITE" id="PS50949">
    <property type="entry name" value="HTH_GNTR"/>
    <property type="match status" value="1"/>
</dbReference>
<evidence type="ECO:0000256" key="1">
    <source>
        <dbReference type="ARBA" id="ARBA00023015"/>
    </source>
</evidence>
<dbReference type="AlphaFoldDB" id="A0A7X2TQ56"/>
<dbReference type="EMBL" id="VUMV01000008">
    <property type="protein sequence ID" value="MST82673.1"/>
    <property type="molecule type" value="Genomic_DNA"/>
</dbReference>
<name>A0A7X2TQ56_9FIRM</name>
<keyword evidence="6" id="KW-1185">Reference proteome</keyword>
<dbReference type="Pfam" id="PF00392">
    <property type="entry name" value="GntR"/>
    <property type="match status" value="1"/>
</dbReference>
<dbReference type="InterPro" id="IPR036390">
    <property type="entry name" value="WH_DNA-bd_sf"/>
</dbReference>
<accession>A0A7X2TQ56</accession>
<dbReference type="PANTHER" id="PTHR43537">
    <property type="entry name" value="TRANSCRIPTIONAL REGULATOR, GNTR FAMILY"/>
    <property type="match status" value="1"/>
</dbReference>
<feature type="domain" description="HTH gntR-type" evidence="4">
    <location>
        <begin position="11"/>
        <end position="78"/>
    </location>
</feature>
<evidence type="ECO:0000313" key="6">
    <source>
        <dbReference type="Proteomes" id="UP000466864"/>
    </source>
</evidence>
<dbReference type="InterPro" id="IPR036388">
    <property type="entry name" value="WH-like_DNA-bd_sf"/>
</dbReference>
<dbReference type="InterPro" id="IPR011711">
    <property type="entry name" value="GntR_C"/>
</dbReference>
<dbReference type="Proteomes" id="UP000466864">
    <property type="component" value="Unassembled WGS sequence"/>
</dbReference>
<evidence type="ECO:0000256" key="2">
    <source>
        <dbReference type="ARBA" id="ARBA00023125"/>
    </source>
</evidence>
<comment type="caution">
    <text evidence="5">The sequence shown here is derived from an EMBL/GenBank/DDBJ whole genome shotgun (WGS) entry which is preliminary data.</text>
</comment>
<dbReference type="GO" id="GO:0003700">
    <property type="term" value="F:DNA-binding transcription factor activity"/>
    <property type="evidence" value="ECO:0007669"/>
    <property type="project" value="InterPro"/>
</dbReference>
<dbReference type="InterPro" id="IPR000524">
    <property type="entry name" value="Tscrpt_reg_HTH_GntR"/>
</dbReference>
<organism evidence="5 6">
    <name type="scientific">Bilifractor porci</name>
    <dbReference type="NCBI Taxonomy" id="2606636"/>
    <lineage>
        <taxon>Bacteria</taxon>
        <taxon>Bacillati</taxon>
        <taxon>Bacillota</taxon>
        <taxon>Clostridia</taxon>
        <taxon>Lachnospirales</taxon>
        <taxon>Lachnospiraceae</taxon>
        <taxon>Bilifractor</taxon>
    </lineage>
</organism>
<dbReference type="SUPFAM" id="SSF46785">
    <property type="entry name" value="Winged helix' DNA-binding domain"/>
    <property type="match status" value="1"/>
</dbReference>
<dbReference type="GO" id="GO:0003677">
    <property type="term" value="F:DNA binding"/>
    <property type="evidence" value="ECO:0007669"/>
    <property type="project" value="UniProtKB-KW"/>
</dbReference>
<feature type="non-terminal residue" evidence="5">
    <location>
        <position position="1"/>
    </location>
</feature>
<dbReference type="Gene3D" id="1.10.10.10">
    <property type="entry name" value="Winged helix-like DNA-binding domain superfamily/Winged helix DNA-binding domain"/>
    <property type="match status" value="1"/>
</dbReference>
<protein>
    <submittedName>
        <fullName evidence="5">GntR family transcriptional regulator</fullName>
    </submittedName>
</protein>
<evidence type="ECO:0000259" key="4">
    <source>
        <dbReference type="PROSITE" id="PS50949"/>
    </source>
</evidence>
<dbReference type="InterPro" id="IPR008920">
    <property type="entry name" value="TF_FadR/GntR_C"/>
</dbReference>
<proteinExistence type="predicted"/>
<dbReference type="RefSeq" id="WP_154458589.1">
    <property type="nucleotide sequence ID" value="NZ_VUMV01000008.1"/>
</dbReference>
<dbReference type="PANTHER" id="PTHR43537:SF5">
    <property type="entry name" value="UXU OPERON TRANSCRIPTIONAL REGULATOR"/>
    <property type="match status" value="1"/>
</dbReference>
<evidence type="ECO:0000313" key="5">
    <source>
        <dbReference type="EMBL" id="MST82673.1"/>
    </source>
</evidence>
<gene>
    <name evidence="5" type="ORF">FYJ60_10125</name>
</gene>
<dbReference type="SUPFAM" id="SSF48008">
    <property type="entry name" value="GntR ligand-binding domain-like"/>
    <property type="match status" value="1"/>
</dbReference>
<evidence type="ECO:0000256" key="3">
    <source>
        <dbReference type="ARBA" id="ARBA00023163"/>
    </source>
</evidence>
<keyword evidence="1" id="KW-0805">Transcription regulation</keyword>